<evidence type="ECO:0000256" key="7">
    <source>
        <dbReference type="ARBA" id="ARBA00023004"/>
    </source>
</evidence>
<comment type="cofactor">
    <cofactor evidence="1 8">
        <name>Fe(2+)</name>
        <dbReference type="ChEBI" id="CHEBI:29033"/>
    </cofactor>
</comment>
<dbReference type="InterPro" id="IPR029068">
    <property type="entry name" value="Glyas_Bleomycin-R_OHBP_Dase"/>
</dbReference>
<evidence type="ECO:0000256" key="5">
    <source>
        <dbReference type="ARBA" id="ARBA00022964"/>
    </source>
</evidence>
<dbReference type="InterPro" id="IPR000486">
    <property type="entry name" value="Xdiol_ring_cleave_dOase_1/2"/>
</dbReference>
<keyword evidence="5 8" id="KW-0223">Dioxygenase</keyword>
<reference evidence="11" key="1">
    <citation type="journal article" date="2019" name="Int. J. Syst. Evol. Microbiol.">
        <title>The Global Catalogue of Microorganisms (GCM) 10K type strain sequencing project: providing services to taxonomists for standard genome sequencing and annotation.</title>
        <authorList>
            <consortium name="The Broad Institute Genomics Platform"/>
            <consortium name="The Broad Institute Genome Sequencing Center for Infectious Disease"/>
            <person name="Wu L."/>
            <person name="Ma J."/>
        </authorList>
    </citation>
    <scope>NUCLEOTIDE SEQUENCE [LARGE SCALE GENOMIC DNA]</scope>
    <source>
        <strain evidence="11">CECT 8472</strain>
    </source>
</reference>
<protein>
    <submittedName>
        <fullName evidence="10">VOC family protein</fullName>
    </submittedName>
</protein>
<dbReference type="PROSITE" id="PS00082">
    <property type="entry name" value="EXTRADIOL_DIOXYGENAS"/>
    <property type="match status" value="1"/>
</dbReference>
<evidence type="ECO:0000256" key="3">
    <source>
        <dbReference type="ARBA" id="ARBA00022723"/>
    </source>
</evidence>
<dbReference type="Gene3D" id="3.10.180.10">
    <property type="entry name" value="2,3-Dihydroxybiphenyl 1,2-Dioxygenase, domain 1"/>
    <property type="match status" value="2"/>
</dbReference>
<feature type="domain" description="VOC" evidence="9">
    <location>
        <begin position="142"/>
        <end position="257"/>
    </location>
</feature>
<keyword evidence="7 8" id="KW-0408">Iron</keyword>
<dbReference type="Pfam" id="PF00903">
    <property type="entry name" value="Glyoxalase"/>
    <property type="match status" value="2"/>
</dbReference>
<organism evidence="10 11">
    <name type="scientific">Fodinicurvata halophila</name>
    <dbReference type="NCBI Taxonomy" id="1419723"/>
    <lineage>
        <taxon>Bacteria</taxon>
        <taxon>Pseudomonadati</taxon>
        <taxon>Pseudomonadota</taxon>
        <taxon>Alphaproteobacteria</taxon>
        <taxon>Rhodospirillales</taxon>
        <taxon>Rhodovibrionaceae</taxon>
        <taxon>Fodinicurvata</taxon>
    </lineage>
</organism>
<accession>A0ABV8UPE4</accession>
<keyword evidence="4 8" id="KW-0058">Aromatic hydrocarbons catabolism</keyword>
<comment type="similarity">
    <text evidence="2 8">Belongs to the extradiol ring-cleavage dioxygenase family.</text>
</comment>
<evidence type="ECO:0000256" key="6">
    <source>
        <dbReference type="ARBA" id="ARBA00023002"/>
    </source>
</evidence>
<evidence type="ECO:0000256" key="8">
    <source>
        <dbReference type="RuleBase" id="RU000683"/>
    </source>
</evidence>
<dbReference type="InterPro" id="IPR037523">
    <property type="entry name" value="VOC_core"/>
</dbReference>
<feature type="domain" description="VOC" evidence="9">
    <location>
        <begin position="9"/>
        <end position="125"/>
    </location>
</feature>
<sequence>MALDFRYRRLGYVALNVTDLDRSARFYESLLGLQQTGETGTGERLFRCSPRHHDIILHQAHEPGLRRVGWQMESVEDLHHVRRHLASLGCPIQEVDSEESADLGIRDAFRVSEPNTGATFEYFHSFEEADRPFTPTHTKIERLGHVVLGASDHARTEQFLLEQLNFRASDRIEGAITFMRCFPNPLHHSLGLAHASANHFHHVNFMVTDVDDIGKAFWRMKKNDVPIVFGPGRHPPSESMFLYFLDPDGLTVEYSFGMEEFPETGPRPPRTLPRTPASMDYWGAVPEPRMGRIGGIESL</sequence>
<proteinExistence type="inferred from homology"/>
<dbReference type="SUPFAM" id="SSF54593">
    <property type="entry name" value="Glyoxalase/Bleomycin resistance protein/Dihydroxybiphenyl dioxygenase"/>
    <property type="match status" value="1"/>
</dbReference>
<dbReference type="PANTHER" id="PTHR43279">
    <property type="entry name" value="CATECHOL-2,3-DIOXYGENASE"/>
    <property type="match status" value="1"/>
</dbReference>
<evidence type="ECO:0000256" key="4">
    <source>
        <dbReference type="ARBA" id="ARBA00022797"/>
    </source>
</evidence>
<evidence type="ECO:0000256" key="1">
    <source>
        <dbReference type="ARBA" id="ARBA00001954"/>
    </source>
</evidence>
<evidence type="ECO:0000313" key="10">
    <source>
        <dbReference type="EMBL" id="MFC4352683.1"/>
    </source>
</evidence>
<evidence type="ECO:0000256" key="2">
    <source>
        <dbReference type="ARBA" id="ARBA00008784"/>
    </source>
</evidence>
<evidence type="ECO:0000313" key="11">
    <source>
        <dbReference type="Proteomes" id="UP001595799"/>
    </source>
</evidence>
<dbReference type="EMBL" id="JBHSCW010000008">
    <property type="protein sequence ID" value="MFC4352683.1"/>
    <property type="molecule type" value="Genomic_DNA"/>
</dbReference>
<dbReference type="Proteomes" id="UP001595799">
    <property type="component" value="Unassembled WGS sequence"/>
</dbReference>
<keyword evidence="3" id="KW-0479">Metal-binding</keyword>
<dbReference type="PROSITE" id="PS51819">
    <property type="entry name" value="VOC"/>
    <property type="match status" value="2"/>
</dbReference>
<comment type="caution">
    <text evidence="10">The sequence shown here is derived from an EMBL/GenBank/DDBJ whole genome shotgun (WGS) entry which is preliminary data.</text>
</comment>
<evidence type="ECO:0000259" key="9">
    <source>
        <dbReference type="PROSITE" id="PS51819"/>
    </source>
</evidence>
<gene>
    <name evidence="10" type="ORF">ACFOW6_14120</name>
</gene>
<dbReference type="RefSeq" id="WP_382423043.1">
    <property type="nucleotide sequence ID" value="NZ_JBHSCW010000008.1"/>
</dbReference>
<keyword evidence="11" id="KW-1185">Reference proteome</keyword>
<dbReference type="InterPro" id="IPR004360">
    <property type="entry name" value="Glyas_Fos-R_dOase_dom"/>
</dbReference>
<keyword evidence="6 8" id="KW-0560">Oxidoreductase</keyword>
<name>A0ABV8UPE4_9PROT</name>
<dbReference type="PANTHER" id="PTHR43279:SF1">
    <property type="entry name" value="CATECHOL-2,3-DIOXYGENASE"/>
    <property type="match status" value="1"/>
</dbReference>